<name>A0A9N9IHV2_9GLOM</name>
<dbReference type="EMBL" id="CAJVPV010028000">
    <property type="protein sequence ID" value="CAG8735448.1"/>
    <property type="molecule type" value="Genomic_DNA"/>
</dbReference>
<protein>
    <submittedName>
        <fullName evidence="1">15799_t:CDS:1</fullName>
    </submittedName>
</protein>
<gene>
    <name evidence="1" type="ORF">AMORRO_LOCUS14340</name>
</gene>
<organism evidence="1 2">
    <name type="scientific">Acaulospora morrowiae</name>
    <dbReference type="NCBI Taxonomy" id="94023"/>
    <lineage>
        <taxon>Eukaryota</taxon>
        <taxon>Fungi</taxon>
        <taxon>Fungi incertae sedis</taxon>
        <taxon>Mucoromycota</taxon>
        <taxon>Glomeromycotina</taxon>
        <taxon>Glomeromycetes</taxon>
        <taxon>Diversisporales</taxon>
        <taxon>Acaulosporaceae</taxon>
        <taxon>Acaulospora</taxon>
    </lineage>
</organism>
<dbReference type="InterPro" id="IPR011009">
    <property type="entry name" value="Kinase-like_dom_sf"/>
</dbReference>
<dbReference type="Gene3D" id="3.30.200.20">
    <property type="entry name" value="Phosphorylase Kinase, domain 1"/>
    <property type="match status" value="1"/>
</dbReference>
<evidence type="ECO:0000313" key="2">
    <source>
        <dbReference type="Proteomes" id="UP000789342"/>
    </source>
</evidence>
<dbReference type="Proteomes" id="UP000789342">
    <property type="component" value="Unassembled WGS sequence"/>
</dbReference>
<dbReference type="AlphaFoldDB" id="A0A9N9IHV2"/>
<comment type="caution">
    <text evidence="1">The sequence shown here is derived from an EMBL/GenBank/DDBJ whole genome shotgun (WGS) entry which is preliminary data.</text>
</comment>
<reference evidence="1" key="1">
    <citation type="submission" date="2021-06" db="EMBL/GenBank/DDBJ databases">
        <authorList>
            <person name="Kallberg Y."/>
            <person name="Tangrot J."/>
            <person name="Rosling A."/>
        </authorList>
    </citation>
    <scope>NUCLEOTIDE SEQUENCE</scope>
    <source>
        <strain evidence="1">CL551</strain>
    </source>
</reference>
<accession>A0A9N9IHV2</accession>
<evidence type="ECO:0000313" key="1">
    <source>
        <dbReference type="EMBL" id="CAG8735448.1"/>
    </source>
</evidence>
<dbReference type="SUPFAM" id="SSF56112">
    <property type="entry name" value="Protein kinase-like (PK-like)"/>
    <property type="match status" value="1"/>
</dbReference>
<keyword evidence="2" id="KW-1185">Reference proteome</keyword>
<proteinExistence type="predicted"/>
<feature type="non-terminal residue" evidence="1">
    <location>
        <position position="64"/>
    </location>
</feature>
<sequence length="64" mass="7363">MDRLISKKLDKDFSRHEDYDNIKQICSGSSGTISKAIHRKIKKTVILKQVSLNEEFNLVDLLDS</sequence>